<evidence type="ECO:0000256" key="1">
    <source>
        <dbReference type="ARBA" id="ARBA00022692"/>
    </source>
</evidence>
<name>N8ZK92_9GAMM</name>
<feature type="transmembrane region" description="Helical" evidence="4">
    <location>
        <begin position="350"/>
        <end position="372"/>
    </location>
</feature>
<dbReference type="GO" id="GO:0022857">
    <property type="term" value="F:transmembrane transporter activity"/>
    <property type="evidence" value="ECO:0007669"/>
    <property type="project" value="InterPro"/>
</dbReference>
<dbReference type="InterPro" id="IPR036259">
    <property type="entry name" value="MFS_trans_sf"/>
</dbReference>
<dbReference type="PROSITE" id="PS50850">
    <property type="entry name" value="MFS"/>
    <property type="match status" value="1"/>
</dbReference>
<dbReference type="AlphaFoldDB" id="N8ZK92"/>
<feature type="transmembrane region" description="Helical" evidence="4">
    <location>
        <begin position="87"/>
        <end position="106"/>
    </location>
</feature>
<dbReference type="OrthoDB" id="9770492at2"/>
<dbReference type="InterPro" id="IPR011701">
    <property type="entry name" value="MFS"/>
</dbReference>
<dbReference type="PANTHER" id="PTHR43129:SF1">
    <property type="entry name" value="FOSMIDOMYCIN RESISTANCE PROTEIN"/>
    <property type="match status" value="1"/>
</dbReference>
<dbReference type="PATRIC" id="fig|1120926.3.peg.4192"/>
<feature type="transmembrane region" description="Helical" evidence="4">
    <location>
        <begin position="378"/>
        <end position="398"/>
    </location>
</feature>
<feature type="transmembrane region" description="Helical" evidence="4">
    <location>
        <begin position="21"/>
        <end position="42"/>
    </location>
</feature>
<feature type="transmembrane region" description="Helical" evidence="4">
    <location>
        <begin position="112"/>
        <end position="130"/>
    </location>
</feature>
<dbReference type="EMBL" id="APPN01000083">
    <property type="protein sequence ID" value="ENV31935.1"/>
    <property type="molecule type" value="Genomic_DNA"/>
</dbReference>
<feature type="transmembrane region" description="Helical" evidence="4">
    <location>
        <begin position="264"/>
        <end position="281"/>
    </location>
</feature>
<evidence type="ECO:0000256" key="4">
    <source>
        <dbReference type="SAM" id="Phobius"/>
    </source>
</evidence>
<organism evidence="6 7">
    <name type="scientific">Acinetobacter gerneri DSM 14967 = CIP 107464 = MTCC 9824</name>
    <dbReference type="NCBI Taxonomy" id="1120926"/>
    <lineage>
        <taxon>Bacteria</taxon>
        <taxon>Pseudomonadati</taxon>
        <taxon>Pseudomonadota</taxon>
        <taxon>Gammaproteobacteria</taxon>
        <taxon>Moraxellales</taxon>
        <taxon>Moraxellaceae</taxon>
        <taxon>Acinetobacter</taxon>
    </lineage>
</organism>
<feature type="transmembrane region" description="Helical" evidence="4">
    <location>
        <begin position="293"/>
        <end position="312"/>
    </location>
</feature>
<evidence type="ECO:0000256" key="3">
    <source>
        <dbReference type="ARBA" id="ARBA00023136"/>
    </source>
</evidence>
<evidence type="ECO:0000313" key="7">
    <source>
        <dbReference type="Proteomes" id="UP000013117"/>
    </source>
</evidence>
<comment type="caution">
    <text evidence="6">The sequence shown here is derived from an EMBL/GenBank/DDBJ whole genome shotgun (WGS) entry which is preliminary data.</text>
</comment>
<feature type="transmembrane region" description="Helical" evidence="4">
    <location>
        <begin position="318"/>
        <end position="338"/>
    </location>
</feature>
<keyword evidence="7" id="KW-1185">Reference proteome</keyword>
<dbReference type="HOGENOM" id="CLU_040537_2_0_6"/>
<dbReference type="eggNOG" id="COG2223">
    <property type="taxonomic scope" value="Bacteria"/>
</dbReference>
<accession>N8ZK92</accession>
<feature type="transmembrane region" description="Helical" evidence="4">
    <location>
        <begin position="178"/>
        <end position="197"/>
    </location>
</feature>
<reference evidence="6 7" key="1">
    <citation type="submission" date="2013-02" db="EMBL/GenBank/DDBJ databases">
        <title>The Genome Sequence of Acinetobacter gerneri CIP 107464.</title>
        <authorList>
            <consortium name="The Broad Institute Genome Sequencing Platform"/>
            <consortium name="The Broad Institute Genome Sequencing Center for Infectious Disease"/>
            <person name="Cerqueira G."/>
            <person name="Feldgarden M."/>
            <person name="Courvalin P."/>
            <person name="Perichon B."/>
            <person name="Grillot-Courvalin C."/>
            <person name="Clermont D."/>
            <person name="Rocha E."/>
            <person name="Yoon E.-J."/>
            <person name="Nemec A."/>
            <person name="Walker B."/>
            <person name="Young S.K."/>
            <person name="Zeng Q."/>
            <person name="Gargeya S."/>
            <person name="Fitzgerald M."/>
            <person name="Haas B."/>
            <person name="Abouelleil A."/>
            <person name="Alvarado L."/>
            <person name="Arachchi H.M."/>
            <person name="Berlin A.M."/>
            <person name="Chapman S.B."/>
            <person name="Dewar J."/>
            <person name="Goldberg J."/>
            <person name="Griggs A."/>
            <person name="Gujja S."/>
            <person name="Hansen M."/>
            <person name="Howarth C."/>
            <person name="Imamovic A."/>
            <person name="Larimer J."/>
            <person name="McCowan C."/>
            <person name="Murphy C."/>
            <person name="Neiman D."/>
            <person name="Pearson M."/>
            <person name="Priest M."/>
            <person name="Roberts A."/>
            <person name="Saif S."/>
            <person name="Shea T."/>
            <person name="Sisk P."/>
            <person name="Sykes S."/>
            <person name="Wortman J."/>
            <person name="Nusbaum C."/>
            <person name="Birren B."/>
        </authorList>
    </citation>
    <scope>NUCLEOTIDE SEQUENCE [LARGE SCALE GENOMIC DNA]</scope>
    <source>
        <strain evidence="6 7">CIP 107464</strain>
    </source>
</reference>
<proteinExistence type="predicted"/>
<keyword evidence="3 4" id="KW-0472">Membrane</keyword>
<dbReference type="Pfam" id="PF07690">
    <property type="entry name" value="MFS_1"/>
    <property type="match status" value="1"/>
</dbReference>
<evidence type="ECO:0000259" key="5">
    <source>
        <dbReference type="PROSITE" id="PS50850"/>
    </source>
</evidence>
<keyword evidence="2 4" id="KW-1133">Transmembrane helix</keyword>
<feature type="transmembrane region" description="Helical" evidence="4">
    <location>
        <begin position="151"/>
        <end position="172"/>
    </location>
</feature>
<dbReference type="SUPFAM" id="SSF103473">
    <property type="entry name" value="MFS general substrate transporter"/>
    <property type="match status" value="1"/>
</dbReference>
<dbReference type="Proteomes" id="UP000013117">
    <property type="component" value="Unassembled WGS sequence"/>
</dbReference>
<evidence type="ECO:0000313" key="6">
    <source>
        <dbReference type="EMBL" id="ENV31935.1"/>
    </source>
</evidence>
<dbReference type="STRING" id="202952.GCA_000747725_00731"/>
<feature type="domain" description="Major facilitator superfamily (MFS) profile" evidence="5">
    <location>
        <begin position="25"/>
        <end position="403"/>
    </location>
</feature>
<feature type="transmembrane region" description="Helical" evidence="4">
    <location>
        <begin position="54"/>
        <end position="75"/>
    </location>
</feature>
<evidence type="ECO:0000256" key="2">
    <source>
        <dbReference type="ARBA" id="ARBA00022989"/>
    </source>
</evidence>
<dbReference type="GO" id="GO:0005886">
    <property type="term" value="C:plasma membrane"/>
    <property type="evidence" value="ECO:0007669"/>
    <property type="project" value="TreeGrafter"/>
</dbReference>
<dbReference type="InterPro" id="IPR020846">
    <property type="entry name" value="MFS_dom"/>
</dbReference>
<dbReference type="CDD" id="cd17478">
    <property type="entry name" value="MFS_FsR"/>
    <property type="match status" value="1"/>
</dbReference>
<keyword evidence="1 4" id="KW-0812">Transmembrane</keyword>
<gene>
    <name evidence="6" type="ORF">F960_04304</name>
</gene>
<dbReference type="PANTHER" id="PTHR43129">
    <property type="entry name" value="FOSMIDOMYCIN RESISTANCE PROTEIN"/>
    <property type="match status" value="1"/>
</dbReference>
<sequence>MQSSAETQEKFENSPNKAQSMVVSMICAVAVAHLLNDLIQASLPAIYPLLKDNFALSFAQVGLISLVYQITASLLQPWIGLYTDKHPMPYLLPLGMVVTLLGIGLLAIAPSFFVLLIAAALIGIGSSTFHPEASRVARVASGGRFGTAQSAFQVGGNSGSAIGPLLAAAIIVPNGQIAAAWFMLFAFAAVCILFKVSQWTIHHAQKMVNAASASTVYKLHGKTLWRALGIMALLILAKFTYIASLSNYYTFYLIDKFHVSLQHAQLYLFAFLAAVAIGTFAGGPIGDRIGRKAVIWLSFLGMLPFALMMPYANLFWTVVFAMLAGMILSSAFAAMVVYAQEAVPGRVGMVAGMMFGLMFGISGIAAAALGVLADHHGIEWVFKLCSFIPLLGLLTAFLPKTNG</sequence>
<dbReference type="Gene3D" id="1.20.1250.20">
    <property type="entry name" value="MFS general substrate transporter like domains"/>
    <property type="match status" value="2"/>
</dbReference>
<protein>
    <recommendedName>
        <fullName evidence="5">Major facilitator superfamily (MFS) profile domain-containing protein</fullName>
    </recommendedName>
</protein>
<feature type="transmembrane region" description="Helical" evidence="4">
    <location>
        <begin position="224"/>
        <end position="244"/>
    </location>
</feature>